<evidence type="ECO:0000259" key="2">
    <source>
        <dbReference type="Pfam" id="PF04069"/>
    </source>
</evidence>
<keyword evidence="1" id="KW-0732">Signal</keyword>
<gene>
    <name evidence="3" type="ORF">G7070_01990</name>
</gene>
<keyword evidence="4" id="KW-1185">Reference proteome</keyword>
<evidence type="ECO:0000313" key="3">
    <source>
        <dbReference type="EMBL" id="QIK71280.1"/>
    </source>
</evidence>
<dbReference type="Gene3D" id="3.40.190.120">
    <property type="entry name" value="Osmoprotection protein (prox), domain 2"/>
    <property type="match status" value="1"/>
</dbReference>
<dbReference type="PROSITE" id="PS51318">
    <property type="entry name" value="TAT"/>
    <property type="match status" value="1"/>
</dbReference>
<evidence type="ECO:0000313" key="4">
    <source>
        <dbReference type="Proteomes" id="UP000501058"/>
    </source>
</evidence>
<dbReference type="Pfam" id="PF04069">
    <property type="entry name" value="OpuAC"/>
    <property type="match status" value="1"/>
</dbReference>
<dbReference type="GO" id="GO:0022857">
    <property type="term" value="F:transmembrane transporter activity"/>
    <property type="evidence" value="ECO:0007669"/>
    <property type="project" value="InterPro"/>
</dbReference>
<organism evidence="3 4">
    <name type="scientific">Propioniciclava coleopterorum</name>
    <dbReference type="NCBI Taxonomy" id="2714937"/>
    <lineage>
        <taxon>Bacteria</taxon>
        <taxon>Bacillati</taxon>
        <taxon>Actinomycetota</taxon>
        <taxon>Actinomycetes</taxon>
        <taxon>Propionibacteriales</taxon>
        <taxon>Propionibacteriaceae</taxon>
        <taxon>Propioniciclava</taxon>
    </lineage>
</organism>
<evidence type="ECO:0000256" key="1">
    <source>
        <dbReference type="SAM" id="SignalP"/>
    </source>
</evidence>
<accession>A0A6G7Y373</accession>
<reference evidence="3 4" key="1">
    <citation type="submission" date="2020-03" db="EMBL/GenBank/DDBJ databases">
        <title>Propioniciclava sp. nov., isolated from Hydrophilus acuminatus.</title>
        <authorList>
            <person name="Hyun D.-W."/>
            <person name="Bae J.-W."/>
        </authorList>
    </citation>
    <scope>NUCLEOTIDE SEQUENCE [LARGE SCALE GENOMIC DNA]</scope>
    <source>
        <strain evidence="3 4">HDW11</strain>
    </source>
</reference>
<dbReference type="InterPro" id="IPR007210">
    <property type="entry name" value="ABC_Gly_betaine_transp_sub-bd"/>
</dbReference>
<dbReference type="Gene3D" id="3.40.190.10">
    <property type="entry name" value="Periplasmic binding protein-like II"/>
    <property type="match status" value="1"/>
</dbReference>
<name>A0A6G7Y373_9ACTN</name>
<feature type="domain" description="ABC-type glycine betaine transport system substrate-binding" evidence="2">
    <location>
        <begin position="49"/>
        <end position="308"/>
    </location>
</feature>
<proteinExistence type="predicted"/>
<dbReference type="SUPFAM" id="SSF53850">
    <property type="entry name" value="Periplasmic binding protein-like II"/>
    <property type="match status" value="1"/>
</dbReference>
<dbReference type="RefSeq" id="WP_166231556.1">
    <property type="nucleotide sequence ID" value="NZ_CP049865.1"/>
</dbReference>
<dbReference type="InterPro" id="IPR006311">
    <property type="entry name" value="TAT_signal"/>
</dbReference>
<dbReference type="PROSITE" id="PS51257">
    <property type="entry name" value="PROKAR_LIPOPROTEIN"/>
    <property type="match status" value="1"/>
</dbReference>
<dbReference type="EMBL" id="CP049865">
    <property type="protein sequence ID" value="QIK71280.1"/>
    <property type="molecule type" value="Genomic_DNA"/>
</dbReference>
<protein>
    <submittedName>
        <fullName evidence="3">ABC transporter substrate-binding protein</fullName>
    </submittedName>
</protein>
<dbReference type="CDD" id="cd13606">
    <property type="entry name" value="PBP2_ProX_like"/>
    <property type="match status" value="1"/>
</dbReference>
<dbReference type="Proteomes" id="UP000501058">
    <property type="component" value="Chromosome"/>
</dbReference>
<feature type="chain" id="PRO_5026108434" evidence="1">
    <location>
        <begin position="27"/>
        <end position="312"/>
    </location>
</feature>
<dbReference type="KEGG" id="prv:G7070_01990"/>
<feature type="signal peptide" evidence="1">
    <location>
        <begin position="1"/>
        <end position="26"/>
    </location>
</feature>
<sequence length="312" mass="32600">MSLSRRRLTQLAAVGGLGVLAGCASGDPLGTAQPTTGPATTAAGGGGGSLTVGSQQYYSNEIIAELYAQVLEKAGFSVSRQYQIGQREIYLPELESGKIDVIPEYSGNLMQYYDKAATATDPAEITATLAKVLPAGLRALKPAEASDQDSYTVTQAFAQQHGLSSIGDLTKAPQPLKIAANSEFATRPYGPEGVQKAYGVTLELVPVEDSGGPLTLRALTDGTVQIADLYTADPSIVKNNLVTLQDPEHLILPQNVTPVVSSKVDDKAAAAIDAVDAKLTATDLQQLNAKSVDEQAKSADIASAWLKEKGLL</sequence>
<dbReference type="AlphaFoldDB" id="A0A6G7Y373"/>
<dbReference type="GO" id="GO:0043190">
    <property type="term" value="C:ATP-binding cassette (ABC) transporter complex"/>
    <property type="evidence" value="ECO:0007669"/>
    <property type="project" value="InterPro"/>
</dbReference>